<evidence type="ECO:0000313" key="2">
    <source>
        <dbReference type="EMBL" id="MBC4019218.1"/>
    </source>
</evidence>
<protein>
    <submittedName>
        <fullName evidence="2">Transposase</fullName>
    </submittedName>
</protein>
<feature type="domain" description="Integrase catalytic" evidence="1">
    <location>
        <begin position="1"/>
        <end position="132"/>
    </location>
</feature>
<feature type="non-terminal residue" evidence="2">
    <location>
        <position position="1"/>
    </location>
</feature>
<dbReference type="InterPro" id="IPR050900">
    <property type="entry name" value="Transposase_IS3/IS150/IS904"/>
</dbReference>
<dbReference type="Gene3D" id="3.30.420.10">
    <property type="entry name" value="Ribonuclease H-like superfamily/Ribonuclease H"/>
    <property type="match status" value="1"/>
</dbReference>
<dbReference type="SUPFAM" id="SSF53098">
    <property type="entry name" value="Ribonuclease H-like"/>
    <property type="match status" value="1"/>
</dbReference>
<dbReference type="PROSITE" id="PS50994">
    <property type="entry name" value="INTEGRASE"/>
    <property type="match status" value="1"/>
</dbReference>
<dbReference type="PANTHER" id="PTHR46889">
    <property type="entry name" value="TRANSPOSASE INSF FOR INSERTION SEQUENCE IS3B-RELATED"/>
    <property type="match status" value="1"/>
</dbReference>
<organism evidence="2 3">
    <name type="scientific">Siccirubricoccus deserti</name>
    <dbReference type="NCBI Taxonomy" id="2013562"/>
    <lineage>
        <taxon>Bacteria</taxon>
        <taxon>Pseudomonadati</taxon>
        <taxon>Pseudomonadota</taxon>
        <taxon>Alphaproteobacteria</taxon>
        <taxon>Acetobacterales</taxon>
        <taxon>Roseomonadaceae</taxon>
        <taxon>Siccirubricoccus</taxon>
    </lineage>
</organism>
<dbReference type="RefSeq" id="WP_186773940.1">
    <property type="nucleotide sequence ID" value="NZ_JACOMF010000143.1"/>
</dbReference>
<dbReference type="AlphaFoldDB" id="A0A9X0R619"/>
<dbReference type="InterPro" id="IPR001584">
    <property type="entry name" value="Integrase_cat-core"/>
</dbReference>
<dbReference type="Pfam" id="PF13683">
    <property type="entry name" value="rve_3"/>
    <property type="match status" value="1"/>
</dbReference>
<proteinExistence type="predicted"/>
<dbReference type="InterPro" id="IPR012337">
    <property type="entry name" value="RNaseH-like_sf"/>
</dbReference>
<keyword evidence="3" id="KW-1185">Reference proteome</keyword>
<comment type="caution">
    <text evidence="2">The sequence shown here is derived from an EMBL/GenBank/DDBJ whole genome shotgun (WGS) entry which is preliminary data.</text>
</comment>
<reference evidence="2" key="1">
    <citation type="submission" date="2020-08" db="EMBL/GenBank/DDBJ databases">
        <authorList>
            <person name="Hu Y."/>
            <person name="Nguyen S.V."/>
            <person name="Li F."/>
            <person name="Fanning S."/>
        </authorList>
    </citation>
    <scope>NUCLEOTIDE SEQUENCE</scope>
    <source>
        <strain evidence="2">SYSU D8009</strain>
    </source>
</reference>
<dbReference type="PANTHER" id="PTHR46889:SF4">
    <property type="entry name" value="TRANSPOSASE INSO FOR INSERTION SEQUENCE ELEMENT IS911B-RELATED"/>
    <property type="match status" value="1"/>
</dbReference>
<sequence length="138" mass="15812">DWATRKVLAWRVSNTMEVEFCLEVLEEALGRFGRPGIFNTDQGSQFTSPRFTGVLQQAGVRISMDGRGRWMDNVFIERLWRSLKYECVYLHAFETGSELRAGLSKWISYYNTRRPHSGLDGRTPDEAYGINAVTRLAA</sequence>
<dbReference type="EMBL" id="JACOMF010000143">
    <property type="protein sequence ID" value="MBC4019218.1"/>
    <property type="molecule type" value="Genomic_DNA"/>
</dbReference>
<accession>A0A9X0R619</accession>
<dbReference type="GO" id="GO:0003676">
    <property type="term" value="F:nucleic acid binding"/>
    <property type="evidence" value="ECO:0007669"/>
    <property type="project" value="InterPro"/>
</dbReference>
<evidence type="ECO:0000259" key="1">
    <source>
        <dbReference type="PROSITE" id="PS50994"/>
    </source>
</evidence>
<dbReference type="InterPro" id="IPR036397">
    <property type="entry name" value="RNaseH_sf"/>
</dbReference>
<evidence type="ECO:0000313" key="3">
    <source>
        <dbReference type="Proteomes" id="UP000600101"/>
    </source>
</evidence>
<dbReference type="GO" id="GO:0015074">
    <property type="term" value="P:DNA integration"/>
    <property type="evidence" value="ECO:0007669"/>
    <property type="project" value="InterPro"/>
</dbReference>
<dbReference type="Proteomes" id="UP000600101">
    <property type="component" value="Unassembled WGS sequence"/>
</dbReference>
<gene>
    <name evidence="2" type="ORF">H7965_28800</name>
</gene>
<name>A0A9X0R619_9PROT</name>